<dbReference type="SMART" id="SM00387">
    <property type="entry name" value="HATPase_c"/>
    <property type="match status" value="1"/>
</dbReference>
<dbReference type="InterPro" id="IPR004358">
    <property type="entry name" value="Sig_transdc_His_kin-like_C"/>
</dbReference>
<comment type="subcellular location">
    <subcellularLocation>
        <location evidence="2">Cell membrane</location>
        <topology evidence="2">Multi-pass membrane protein</topology>
    </subcellularLocation>
</comment>
<feature type="transmembrane region" description="Helical" evidence="14">
    <location>
        <begin position="128"/>
        <end position="152"/>
    </location>
</feature>
<keyword evidence="17" id="KW-1185">Reference proteome</keyword>
<evidence type="ECO:0000313" key="16">
    <source>
        <dbReference type="EMBL" id="MDG5754276.1"/>
    </source>
</evidence>
<keyword evidence="5" id="KW-0597">Phosphoprotein</keyword>
<comment type="catalytic activity">
    <reaction evidence="1">
        <text>ATP + protein L-histidine = ADP + protein N-phospho-L-histidine.</text>
        <dbReference type="EC" id="2.7.13.3"/>
    </reaction>
</comment>
<dbReference type="GO" id="GO:0005524">
    <property type="term" value="F:ATP binding"/>
    <property type="evidence" value="ECO:0007669"/>
    <property type="project" value="UniProtKB-KW"/>
</dbReference>
<evidence type="ECO:0000256" key="6">
    <source>
        <dbReference type="ARBA" id="ARBA00022679"/>
    </source>
</evidence>
<dbReference type="SUPFAM" id="SSF55874">
    <property type="entry name" value="ATPase domain of HSP90 chaperone/DNA topoisomerase II/histidine kinase"/>
    <property type="match status" value="1"/>
</dbReference>
<evidence type="ECO:0000256" key="14">
    <source>
        <dbReference type="SAM" id="Phobius"/>
    </source>
</evidence>
<evidence type="ECO:0000256" key="13">
    <source>
        <dbReference type="ARBA" id="ARBA00023136"/>
    </source>
</evidence>
<dbReference type="Proteomes" id="UP001218246">
    <property type="component" value="Unassembled WGS sequence"/>
</dbReference>
<organism evidence="16 17">
    <name type="scientific">Ectobacillus antri</name>
    <dbReference type="NCBI Taxonomy" id="2486280"/>
    <lineage>
        <taxon>Bacteria</taxon>
        <taxon>Bacillati</taxon>
        <taxon>Bacillota</taxon>
        <taxon>Bacilli</taxon>
        <taxon>Bacillales</taxon>
        <taxon>Bacillaceae</taxon>
        <taxon>Ectobacillus</taxon>
    </lineage>
</organism>
<dbReference type="Gene3D" id="3.30.565.10">
    <property type="entry name" value="Histidine kinase-like ATPase, C-terminal domain"/>
    <property type="match status" value="1"/>
</dbReference>
<evidence type="ECO:0000256" key="12">
    <source>
        <dbReference type="ARBA" id="ARBA00023012"/>
    </source>
</evidence>
<keyword evidence="6" id="KW-0808">Transferase</keyword>
<evidence type="ECO:0000256" key="11">
    <source>
        <dbReference type="ARBA" id="ARBA00022989"/>
    </source>
</evidence>
<evidence type="ECO:0000256" key="10">
    <source>
        <dbReference type="ARBA" id="ARBA00022840"/>
    </source>
</evidence>
<dbReference type="EMBL" id="JARULN010000007">
    <property type="protein sequence ID" value="MDG5754276.1"/>
    <property type="molecule type" value="Genomic_DNA"/>
</dbReference>
<keyword evidence="8" id="KW-0547">Nucleotide-binding</keyword>
<name>A0ABT6H4I6_9BACI</name>
<dbReference type="InterPro" id="IPR011620">
    <property type="entry name" value="Sig_transdc_His_kinase_LytS_TM"/>
</dbReference>
<keyword evidence="12" id="KW-0902">Two-component regulatory system</keyword>
<dbReference type="InterPro" id="IPR036890">
    <property type="entry name" value="HATPase_C_sf"/>
</dbReference>
<dbReference type="Pfam" id="PF00512">
    <property type="entry name" value="HisKA"/>
    <property type="match status" value="1"/>
</dbReference>
<feature type="domain" description="Histidine kinase" evidence="15">
    <location>
        <begin position="210"/>
        <end position="409"/>
    </location>
</feature>
<dbReference type="SMART" id="SM00388">
    <property type="entry name" value="HisKA"/>
    <property type="match status" value="1"/>
</dbReference>
<keyword evidence="10 16" id="KW-0067">ATP-binding</keyword>
<dbReference type="InterPro" id="IPR036097">
    <property type="entry name" value="HisK_dim/P_sf"/>
</dbReference>
<evidence type="ECO:0000259" key="15">
    <source>
        <dbReference type="PROSITE" id="PS50109"/>
    </source>
</evidence>
<feature type="transmembrane region" description="Helical" evidence="14">
    <location>
        <begin position="7"/>
        <end position="24"/>
    </location>
</feature>
<reference evidence="16 17" key="1">
    <citation type="submission" date="2023-04" db="EMBL/GenBank/DDBJ databases">
        <title>Ectobacillus antri isolated from activated sludge.</title>
        <authorList>
            <person name="Yan P."/>
            <person name="Liu X."/>
        </authorList>
    </citation>
    <scope>NUCLEOTIDE SEQUENCE [LARGE SCALE GENOMIC DNA]</scope>
    <source>
        <strain evidence="16 17">C18H</strain>
    </source>
</reference>
<dbReference type="PRINTS" id="PR00344">
    <property type="entry name" value="BCTRLSENSOR"/>
</dbReference>
<dbReference type="PROSITE" id="PS50109">
    <property type="entry name" value="HIS_KIN"/>
    <property type="match status" value="1"/>
</dbReference>
<feature type="transmembrane region" description="Helical" evidence="14">
    <location>
        <begin position="67"/>
        <end position="92"/>
    </location>
</feature>
<comment type="caution">
    <text evidence="16">The sequence shown here is derived from an EMBL/GenBank/DDBJ whole genome shotgun (WGS) entry which is preliminary data.</text>
</comment>
<dbReference type="Pfam" id="PF02518">
    <property type="entry name" value="HATPase_c"/>
    <property type="match status" value="1"/>
</dbReference>
<dbReference type="EC" id="2.7.13.3" evidence="3"/>
<feature type="transmembrane region" description="Helical" evidence="14">
    <location>
        <begin position="36"/>
        <end position="55"/>
    </location>
</feature>
<dbReference type="Gene3D" id="1.10.287.130">
    <property type="match status" value="1"/>
</dbReference>
<dbReference type="PANTHER" id="PTHR43065">
    <property type="entry name" value="SENSOR HISTIDINE KINASE"/>
    <property type="match status" value="1"/>
</dbReference>
<accession>A0ABT6H4I6</accession>
<evidence type="ECO:0000256" key="5">
    <source>
        <dbReference type="ARBA" id="ARBA00022553"/>
    </source>
</evidence>
<evidence type="ECO:0000256" key="9">
    <source>
        <dbReference type="ARBA" id="ARBA00022777"/>
    </source>
</evidence>
<evidence type="ECO:0000256" key="8">
    <source>
        <dbReference type="ARBA" id="ARBA00022741"/>
    </source>
</evidence>
<dbReference type="InterPro" id="IPR003594">
    <property type="entry name" value="HATPase_dom"/>
</dbReference>
<evidence type="ECO:0000256" key="1">
    <source>
        <dbReference type="ARBA" id="ARBA00000085"/>
    </source>
</evidence>
<evidence type="ECO:0000256" key="7">
    <source>
        <dbReference type="ARBA" id="ARBA00022692"/>
    </source>
</evidence>
<dbReference type="Pfam" id="PF07694">
    <property type="entry name" value="5TM-5TMR_LYT"/>
    <property type="match status" value="1"/>
</dbReference>
<dbReference type="PANTHER" id="PTHR43065:SF46">
    <property type="entry name" value="C4-DICARBOXYLATE TRANSPORT SENSOR PROTEIN DCTB"/>
    <property type="match status" value="1"/>
</dbReference>
<feature type="transmembrane region" description="Helical" evidence="14">
    <location>
        <begin position="164"/>
        <end position="186"/>
    </location>
</feature>
<evidence type="ECO:0000313" key="17">
    <source>
        <dbReference type="Proteomes" id="UP001218246"/>
    </source>
</evidence>
<gene>
    <name evidence="16" type="ORF">P6P90_09865</name>
</gene>
<keyword evidence="4" id="KW-1003">Cell membrane</keyword>
<dbReference type="SUPFAM" id="SSF47384">
    <property type="entry name" value="Homodimeric domain of signal transducing histidine kinase"/>
    <property type="match status" value="1"/>
</dbReference>
<dbReference type="CDD" id="cd00082">
    <property type="entry name" value="HisKA"/>
    <property type="match status" value="1"/>
</dbReference>
<evidence type="ECO:0000256" key="4">
    <source>
        <dbReference type="ARBA" id="ARBA00022475"/>
    </source>
</evidence>
<dbReference type="InterPro" id="IPR003661">
    <property type="entry name" value="HisK_dim/P_dom"/>
</dbReference>
<keyword evidence="7 14" id="KW-0812">Transmembrane</keyword>
<dbReference type="RefSeq" id="WP_278018113.1">
    <property type="nucleotide sequence ID" value="NZ_JARRRY010000004.1"/>
</dbReference>
<proteinExistence type="predicted"/>
<keyword evidence="11 14" id="KW-1133">Transmembrane helix</keyword>
<keyword evidence="9" id="KW-0418">Kinase</keyword>
<evidence type="ECO:0000256" key="2">
    <source>
        <dbReference type="ARBA" id="ARBA00004651"/>
    </source>
</evidence>
<dbReference type="InterPro" id="IPR005467">
    <property type="entry name" value="His_kinase_dom"/>
</dbReference>
<feature type="transmembrane region" description="Helical" evidence="14">
    <location>
        <begin position="98"/>
        <end position="116"/>
    </location>
</feature>
<evidence type="ECO:0000256" key="3">
    <source>
        <dbReference type="ARBA" id="ARBA00012438"/>
    </source>
</evidence>
<protein>
    <recommendedName>
        <fullName evidence="3">histidine kinase</fullName>
        <ecNumber evidence="3">2.7.13.3</ecNumber>
    </recommendedName>
</protein>
<sequence>MMLAEKLLLHILIIMAPMFFYGLFIEHHSLKKSKILGGILQGVAACLCMLFPFISHGFHWDLRYVPIIVAFLYGGPIAGTIAFLMVICMRIAIGGPIVLYGIGIIVLSVSLSCMFVKRFYEYSPNRRIMIGVLMGVWSAFSATLTVLLYMWNTKSWEYDLADDLLPIALIQMLGMIASVLMHELIVERIVMRQEMKRVEKMNTLGELAASIAHEVRNPLTVVKGFLQMMKQGENYQYVPLVLSEVERAEKIISDYLNFAKPQFQEKKRFCLDIVLNEVCILLEPLAMNKGISLQVKMGANPLLETDADQLKQALLNIIKNAIEATSSGGVVVTTAAVKSGVEIRIVDTGKGMTTEQLERIGTLFYTTKDKGTGLGTLISLRIINMMNGTLMYKSQPGVGTEATITLPTV</sequence>
<keyword evidence="13 14" id="KW-0472">Membrane</keyword>